<evidence type="ECO:0000259" key="1">
    <source>
        <dbReference type="PROSITE" id="PS50043"/>
    </source>
</evidence>
<dbReference type="RefSeq" id="WP_112888004.1">
    <property type="nucleotide sequence ID" value="NZ_CP030239.1"/>
</dbReference>
<organism evidence="2 3">
    <name type="scientific">Paracoccus mutanolyticus</name>
    <dbReference type="NCBI Taxonomy" id="1499308"/>
    <lineage>
        <taxon>Bacteria</taxon>
        <taxon>Pseudomonadati</taxon>
        <taxon>Pseudomonadota</taxon>
        <taxon>Alphaproteobacteria</taxon>
        <taxon>Rhodobacterales</taxon>
        <taxon>Paracoccaceae</taxon>
        <taxon>Paracoccus</taxon>
    </lineage>
</organism>
<dbReference type="Gene3D" id="1.10.10.10">
    <property type="entry name" value="Winged helix-like DNA-binding domain superfamily/Winged helix DNA-binding domain"/>
    <property type="match status" value="1"/>
</dbReference>
<dbReference type="Proteomes" id="UP000249922">
    <property type="component" value="Chromosome"/>
</dbReference>
<dbReference type="InterPro" id="IPR036388">
    <property type="entry name" value="WH-like_DNA-bd_sf"/>
</dbReference>
<reference evidence="2 3" key="1">
    <citation type="submission" date="2018-06" db="EMBL/GenBank/DDBJ databases">
        <title>Complete genome sequence of Paracoccus mutanolyticus strain RSP-02 isolated from cellulosic waste.</title>
        <authorList>
            <person name="Amrutha R.N."/>
            <person name="Shrivastav A."/>
            <person name="Buddana S.K."/>
            <person name="Deshpande U."/>
            <person name="Prakasham R.S."/>
        </authorList>
    </citation>
    <scope>NUCLEOTIDE SEQUENCE [LARGE SCALE GENOMIC DNA]</scope>
    <source>
        <strain evidence="2 3">RSP-02</strain>
    </source>
</reference>
<feature type="domain" description="HTH luxR-type" evidence="1">
    <location>
        <begin position="1"/>
        <end position="47"/>
    </location>
</feature>
<dbReference type="PROSITE" id="PS50043">
    <property type="entry name" value="HTH_LUXR_2"/>
    <property type="match status" value="1"/>
</dbReference>
<evidence type="ECO:0000313" key="3">
    <source>
        <dbReference type="Proteomes" id="UP000249922"/>
    </source>
</evidence>
<dbReference type="InterPro" id="IPR016032">
    <property type="entry name" value="Sig_transdc_resp-reg_C-effctor"/>
</dbReference>
<dbReference type="SUPFAM" id="SSF46894">
    <property type="entry name" value="C-terminal effector domain of the bipartite response regulators"/>
    <property type="match status" value="1"/>
</dbReference>
<dbReference type="Pfam" id="PF00196">
    <property type="entry name" value="GerE"/>
    <property type="match status" value="1"/>
</dbReference>
<proteinExistence type="predicted"/>
<keyword evidence="3" id="KW-1185">Reference proteome</keyword>
<dbReference type="InterPro" id="IPR000792">
    <property type="entry name" value="Tscrpt_reg_LuxR_C"/>
</dbReference>
<dbReference type="EMBL" id="CP030239">
    <property type="protein sequence ID" value="AWX93421.1"/>
    <property type="molecule type" value="Genomic_DNA"/>
</dbReference>
<gene>
    <name evidence="2" type="ORF">DPM13_10835</name>
</gene>
<accession>A0ABN5M6C9</accession>
<evidence type="ECO:0000313" key="2">
    <source>
        <dbReference type="EMBL" id="AWX93421.1"/>
    </source>
</evidence>
<dbReference type="SMART" id="SM00421">
    <property type="entry name" value="HTH_LUXR"/>
    <property type="match status" value="1"/>
</dbReference>
<protein>
    <recommendedName>
        <fullName evidence="1">HTH luxR-type domain-containing protein</fullName>
    </recommendedName>
</protein>
<name>A0ABN5M6C9_9RHOB</name>
<sequence>MKSASGSVEIASILEISRRTVDYHVAEILRKLNVSNRAQAAAIYIGR</sequence>